<keyword evidence="3" id="KW-1185">Reference proteome</keyword>
<sequence>MKSGLFLSATASLMLLGSTAVFAQQYAAPNAISLTPGQAPTPVAAAAPAPTANVGIVFLKPGETVNTASAQDLGAGSTHQERAGAFQLLEPGQAG</sequence>
<reference evidence="2 3" key="1">
    <citation type="journal article" date="2021" name="Microorganisms">
        <title>Acidisoma silvae sp. nov. and Acidisomacellulosilytica sp. nov., Two Acidophilic Bacteria Isolated from Decaying Wood, Hydrolyzing Cellulose and Producing Poly-3-hydroxybutyrate.</title>
        <authorList>
            <person name="Mieszkin S."/>
            <person name="Pouder E."/>
            <person name="Uroz S."/>
            <person name="Simon-Colin C."/>
            <person name="Alain K."/>
        </authorList>
    </citation>
    <scope>NUCLEOTIDE SEQUENCE [LARGE SCALE GENOMIC DNA]</scope>
    <source>
        <strain evidence="2 3">HW T5.17</strain>
    </source>
</reference>
<dbReference type="RefSeq" id="WP_227306129.1">
    <property type="nucleotide sequence ID" value="NZ_JAESVA010000002.1"/>
</dbReference>
<organism evidence="2 3">
    <name type="scientific">Acidisoma cellulosilyticum</name>
    <dbReference type="NCBI Taxonomy" id="2802395"/>
    <lineage>
        <taxon>Bacteria</taxon>
        <taxon>Pseudomonadati</taxon>
        <taxon>Pseudomonadota</taxon>
        <taxon>Alphaproteobacteria</taxon>
        <taxon>Acetobacterales</taxon>
        <taxon>Acidocellaceae</taxon>
        <taxon>Acidisoma</taxon>
    </lineage>
</organism>
<feature type="chain" id="PRO_5036901399" evidence="1">
    <location>
        <begin position="24"/>
        <end position="95"/>
    </location>
</feature>
<proteinExistence type="predicted"/>
<protein>
    <submittedName>
        <fullName evidence="2">Uncharacterized protein</fullName>
    </submittedName>
</protein>
<evidence type="ECO:0000256" key="1">
    <source>
        <dbReference type="SAM" id="SignalP"/>
    </source>
</evidence>
<evidence type="ECO:0000313" key="3">
    <source>
        <dbReference type="Proteomes" id="UP000721844"/>
    </source>
</evidence>
<accession>A0A963YYC1</accession>
<comment type="caution">
    <text evidence="2">The sequence shown here is derived from an EMBL/GenBank/DDBJ whole genome shotgun (WGS) entry which is preliminary data.</text>
</comment>
<feature type="signal peptide" evidence="1">
    <location>
        <begin position="1"/>
        <end position="23"/>
    </location>
</feature>
<dbReference type="EMBL" id="JAESVA010000002">
    <property type="protein sequence ID" value="MCB8879493.1"/>
    <property type="molecule type" value="Genomic_DNA"/>
</dbReference>
<gene>
    <name evidence="2" type="ORF">ACELLULO517_04555</name>
</gene>
<dbReference type="Proteomes" id="UP000721844">
    <property type="component" value="Unassembled WGS sequence"/>
</dbReference>
<dbReference type="AlphaFoldDB" id="A0A963YYC1"/>
<evidence type="ECO:0000313" key="2">
    <source>
        <dbReference type="EMBL" id="MCB8879493.1"/>
    </source>
</evidence>
<name>A0A963YYC1_9PROT</name>
<keyword evidence="1" id="KW-0732">Signal</keyword>